<dbReference type="EMBL" id="CALNXJ010000001">
    <property type="protein sequence ID" value="CAH3031403.1"/>
    <property type="molecule type" value="Genomic_DNA"/>
</dbReference>
<accession>A0AAU9VMP0</accession>
<comment type="caution">
    <text evidence="1">The sequence shown here is derived from an EMBL/GenBank/DDBJ whole genome shotgun (WGS) entry which is preliminary data.</text>
</comment>
<evidence type="ECO:0000313" key="2">
    <source>
        <dbReference type="Proteomes" id="UP001159428"/>
    </source>
</evidence>
<protein>
    <submittedName>
        <fullName evidence="1">Uncharacterized protein</fullName>
    </submittedName>
</protein>
<name>A0AAU9VMP0_9CNID</name>
<sequence length="193" mass="22099">MAANLSEVVFDLRGQTDFSERGKTFWNASELELKFSFEREWMKAVRRAKRRPNYGMGKMNSGLEEVCGNKLELCGPLVDGYLLEIGEQIASKLMLNCLLRISPEKVFSPARFEGQDVLRKRHFSQQPKSKGKLSSVYKGRSAVVVSKNTPFVVEYNLKSQKAMVTFYIQRYTAEDYVFDKSLLSLMNKQGNIN</sequence>
<keyword evidence="2" id="KW-1185">Reference proteome</keyword>
<organism evidence="1 2">
    <name type="scientific">Pocillopora meandrina</name>
    <dbReference type="NCBI Taxonomy" id="46732"/>
    <lineage>
        <taxon>Eukaryota</taxon>
        <taxon>Metazoa</taxon>
        <taxon>Cnidaria</taxon>
        <taxon>Anthozoa</taxon>
        <taxon>Hexacorallia</taxon>
        <taxon>Scleractinia</taxon>
        <taxon>Astrocoeniina</taxon>
        <taxon>Pocilloporidae</taxon>
        <taxon>Pocillopora</taxon>
    </lineage>
</organism>
<gene>
    <name evidence="1" type="ORF">PMEA_00000104</name>
</gene>
<dbReference type="AlphaFoldDB" id="A0AAU9VMP0"/>
<proteinExistence type="predicted"/>
<reference evidence="1 2" key="1">
    <citation type="submission" date="2022-05" db="EMBL/GenBank/DDBJ databases">
        <authorList>
            <consortium name="Genoscope - CEA"/>
            <person name="William W."/>
        </authorList>
    </citation>
    <scope>NUCLEOTIDE SEQUENCE [LARGE SCALE GENOMIC DNA]</scope>
</reference>
<evidence type="ECO:0000313" key="1">
    <source>
        <dbReference type="EMBL" id="CAH3031403.1"/>
    </source>
</evidence>
<dbReference type="Proteomes" id="UP001159428">
    <property type="component" value="Unassembled WGS sequence"/>
</dbReference>